<comment type="caution">
    <text evidence="1">The sequence shown here is derived from an EMBL/GenBank/DDBJ whole genome shotgun (WGS) entry which is preliminary data.</text>
</comment>
<keyword evidence="2" id="KW-1185">Reference proteome</keyword>
<dbReference type="OrthoDB" id="167809at2759"/>
<organism evidence="1 2">
    <name type="scientific">Fusarium austroafricanum</name>
    <dbReference type="NCBI Taxonomy" id="2364996"/>
    <lineage>
        <taxon>Eukaryota</taxon>
        <taxon>Fungi</taxon>
        <taxon>Dikarya</taxon>
        <taxon>Ascomycota</taxon>
        <taxon>Pezizomycotina</taxon>
        <taxon>Sordariomycetes</taxon>
        <taxon>Hypocreomycetidae</taxon>
        <taxon>Hypocreales</taxon>
        <taxon>Nectriaceae</taxon>
        <taxon>Fusarium</taxon>
        <taxon>Fusarium concolor species complex</taxon>
    </lineage>
</organism>
<gene>
    <name evidence="1" type="ORF">F53441_12493</name>
</gene>
<proteinExistence type="predicted"/>
<name>A0A8H4JZ96_9HYPO</name>
<evidence type="ECO:0000313" key="1">
    <source>
        <dbReference type="EMBL" id="KAF4439748.1"/>
    </source>
</evidence>
<evidence type="ECO:0000313" key="2">
    <source>
        <dbReference type="Proteomes" id="UP000605986"/>
    </source>
</evidence>
<dbReference type="Proteomes" id="UP000605986">
    <property type="component" value="Unassembled WGS sequence"/>
</dbReference>
<reference evidence="1" key="1">
    <citation type="submission" date="2020-01" db="EMBL/GenBank/DDBJ databases">
        <title>Identification and distribution of gene clusters putatively required for synthesis of sphingolipid metabolism inhibitors in phylogenetically diverse species of the filamentous fungus Fusarium.</title>
        <authorList>
            <person name="Kim H.-S."/>
            <person name="Busman M."/>
            <person name="Brown D.W."/>
            <person name="Divon H."/>
            <person name="Uhlig S."/>
            <person name="Proctor R.H."/>
        </authorList>
    </citation>
    <scope>NUCLEOTIDE SEQUENCE</scope>
    <source>
        <strain evidence="1">NRRL 53441</strain>
    </source>
</reference>
<sequence length="145" mass="15927">MRSFNTPYRPSHKLGLQIIWLNWGLTQEDLDNIPPAEGDPNNPANFIRCGERPNPSKLPGTELGEIALEDGTHVNGGRVMGGAWNTALHGSLADAYEEGKKAACPDVWIYKNRNSGLRNEKSAFGEYLKKEGIHAHAQGFGTIML</sequence>
<dbReference type="EMBL" id="JAADJG010000673">
    <property type="protein sequence ID" value="KAF4439748.1"/>
    <property type="molecule type" value="Genomic_DNA"/>
</dbReference>
<protein>
    <submittedName>
        <fullName evidence="1">Isochorismatase family protein</fullName>
    </submittedName>
</protein>
<dbReference type="AlphaFoldDB" id="A0A8H4JZ96"/>
<accession>A0A8H4JZ96</accession>